<protein>
    <submittedName>
        <fullName evidence="3">Structural protein</fullName>
    </submittedName>
</protein>
<reference evidence="3 4" key="1">
    <citation type="journal article" date="2015" name="Bacteriophage">
        <title>A small-scale experiment of using phage-based probiotic dietary supplement for prevention of E. coli traveler's diarrhea.</title>
        <authorList>
            <person name="Aleshkin A.V."/>
            <person name="Rubalskii E.O."/>
            <person name="Volozhantsev N.V."/>
            <person name="Verevkin V.V."/>
            <person name="Svetoch E.A."/>
            <person name="Kiseleva I.A."/>
            <person name="Bochkareva S.S."/>
            <person name="Borisova O.Y."/>
            <person name="Popova A.V."/>
            <person name="Bogun A.G."/>
            <person name="Afanas'ev S.S."/>
        </authorList>
    </citation>
    <scope>NUCLEOTIDE SEQUENCE [LARGE SCALE GENOMIC DNA]</scope>
</reference>
<name>A0A220NU12_9CAUD</name>
<keyword evidence="2" id="KW-1035">Host cytoplasm</keyword>
<dbReference type="Proteomes" id="UP000221612">
    <property type="component" value="Segment"/>
</dbReference>
<evidence type="ECO:0000313" key="4">
    <source>
        <dbReference type="Proteomes" id="UP000221612"/>
    </source>
</evidence>
<keyword evidence="1" id="KW-0167">Capsid protein</keyword>
<evidence type="ECO:0000256" key="2">
    <source>
        <dbReference type="ARBA" id="ARBA00023200"/>
    </source>
</evidence>
<keyword evidence="4" id="KW-1185">Reference proteome</keyword>
<evidence type="ECO:0000313" key="3">
    <source>
        <dbReference type="EMBL" id="ASJ80417.1"/>
    </source>
</evidence>
<organism evidence="3 4">
    <name type="scientific">Escherichia phage V18</name>
    <dbReference type="NCBI Taxonomy" id="1981500"/>
    <lineage>
        <taxon>Viruses</taxon>
        <taxon>Duplodnaviria</taxon>
        <taxon>Heunggongvirae</taxon>
        <taxon>Uroviricota</taxon>
        <taxon>Caudoviricetes</taxon>
        <taxon>Vequintavirinae</taxon>
        <taxon>Vequintavirus</taxon>
        <taxon>Vequintavirus V18</taxon>
    </lineage>
</organism>
<dbReference type="GO" id="GO:0019028">
    <property type="term" value="C:viral capsid"/>
    <property type="evidence" value="ECO:0007669"/>
    <property type="project" value="UniProtKB-KW"/>
</dbReference>
<accession>A0A220NU12</accession>
<dbReference type="InterPro" id="IPR005564">
    <property type="entry name" value="Major_capsid_GpE"/>
</dbReference>
<dbReference type="OrthoDB" id="9287at10239"/>
<proteinExistence type="predicted"/>
<evidence type="ECO:0000256" key="1">
    <source>
        <dbReference type="ARBA" id="ARBA00022561"/>
    </source>
</evidence>
<gene>
    <name evidence="3" type="ORF">V18_00061</name>
</gene>
<dbReference type="EMBL" id="KY683736">
    <property type="protein sequence ID" value="ASJ80417.1"/>
    <property type="molecule type" value="Genomic_DNA"/>
</dbReference>
<dbReference type="Pfam" id="PF03864">
    <property type="entry name" value="Phage_cap_E"/>
    <property type="match status" value="2"/>
</dbReference>
<sequence length="274" mass="31031">MITRKDEFGIVDLGATLDLVPRQFRLITGMDLFETRLGTSTIAQIERVDEVVTDIPARRRGGERNYVGSERAQVKNLNIPFFPLDKGITAADVQNFRRYFTPDAPKTVQDVVTRVVRRIRVSHEALREKALFQAILGKSYAPGDTTCQYDPLVELAYTYYGSAQEPLRRRLGAGGQDSVYRVFEHKGITFIEDISGNIPKKEARILPMGIDQMFQLHFAPADDVNEANTPAQELYMWYKHSAYLREEKIESETSMLAVNTRPELVVKATLKGGE</sequence>
<keyword evidence="1" id="KW-0946">Virion</keyword>